<evidence type="ECO:0000256" key="2">
    <source>
        <dbReference type="ARBA" id="ARBA00005205"/>
    </source>
</evidence>
<evidence type="ECO:0000256" key="10">
    <source>
        <dbReference type="ARBA" id="ARBA00023002"/>
    </source>
</evidence>
<dbReference type="Pfam" id="PF14748">
    <property type="entry name" value="P5CR_dimer"/>
    <property type="match status" value="1"/>
</dbReference>
<reference evidence="16" key="1">
    <citation type="submission" date="2022-01" db="EMBL/GenBank/DDBJ databases">
        <authorList>
            <person name="King R."/>
        </authorList>
    </citation>
    <scope>NUCLEOTIDE SEQUENCE</scope>
</reference>
<evidence type="ECO:0000259" key="15">
    <source>
        <dbReference type="Pfam" id="PF14748"/>
    </source>
</evidence>
<evidence type="ECO:0000256" key="5">
    <source>
        <dbReference type="ARBA" id="ARBA00021413"/>
    </source>
</evidence>
<dbReference type="PANTHER" id="PTHR11645:SF69">
    <property type="entry name" value="PYRROLINE-5-CARBOXYLATE REDUCTASE"/>
    <property type="match status" value="1"/>
</dbReference>
<protein>
    <recommendedName>
        <fullName evidence="5">Pyrroline-5-carboxylate reductase</fullName>
        <ecNumber evidence="4">1.5.1.2</ecNumber>
    </recommendedName>
</protein>
<evidence type="ECO:0000256" key="1">
    <source>
        <dbReference type="ARBA" id="ARBA00004496"/>
    </source>
</evidence>
<organism evidence="16 17">
    <name type="scientific">Psylliodes chrysocephalus</name>
    <dbReference type="NCBI Taxonomy" id="3402493"/>
    <lineage>
        <taxon>Eukaryota</taxon>
        <taxon>Metazoa</taxon>
        <taxon>Ecdysozoa</taxon>
        <taxon>Arthropoda</taxon>
        <taxon>Hexapoda</taxon>
        <taxon>Insecta</taxon>
        <taxon>Pterygota</taxon>
        <taxon>Neoptera</taxon>
        <taxon>Endopterygota</taxon>
        <taxon>Coleoptera</taxon>
        <taxon>Polyphaga</taxon>
        <taxon>Cucujiformia</taxon>
        <taxon>Chrysomeloidea</taxon>
        <taxon>Chrysomelidae</taxon>
        <taxon>Galerucinae</taxon>
        <taxon>Alticini</taxon>
        <taxon>Psylliodes</taxon>
    </lineage>
</organism>
<keyword evidence="6" id="KW-0963">Cytoplasm</keyword>
<dbReference type="Gene3D" id="1.10.3730.10">
    <property type="entry name" value="ProC C-terminal domain-like"/>
    <property type="match status" value="1"/>
</dbReference>
<comment type="catalytic activity">
    <reaction evidence="11">
        <text>L-proline + NAD(+) = (S)-1-pyrroline-5-carboxylate + NADH + 2 H(+)</text>
        <dbReference type="Rhea" id="RHEA:14105"/>
        <dbReference type="ChEBI" id="CHEBI:15378"/>
        <dbReference type="ChEBI" id="CHEBI:17388"/>
        <dbReference type="ChEBI" id="CHEBI:57540"/>
        <dbReference type="ChEBI" id="CHEBI:57945"/>
        <dbReference type="ChEBI" id="CHEBI:60039"/>
        <dbReference type="EC" id="1.5.1.2"/>
    </reaction>
</comment>
<sequence length="282" mass="30102">MEGGNFVNPLTQKIGFIGGGNMAKAICEGIVSKGLVPYGQIHVSGPRIHNLTWWSERGCHATQENGSLVENADIVFISVKPHILHTAIEEIKKTHPIMHQSKLFVSILAGITLKQLEHVLSEFGGRIIRVMPNTPMTVGEGCTLISPHHSATQEDIYLVNQILSITGTCREIPENLINVAGALTSSGPAFIYMAIEALADGAVKMGLPRVLASELAAQMTLGAAKMARDTGKHTGRLKDEVCSPGGTTIQGVYALEKGGMRAAFMDAIENSTKKAAEMAGHK</sequence>
<dbReference type="FunFam" id="1.10.3730.10:FF:000001">
    <property type="entry name" value="Pyrroline-5-carboxylate reductase"/>
    <property type="match status" value="1"/>
</dbReference>
<keyword evidence="8" id="KW-0641">Proline biosynthesis</keyword>
<feature type="binding site" evidence="13">
    <location>
        <begin position="17"/>
        <end position="22"/>
    </location>
    <ligand>
        <name>NADP(+)</name>
        <dbReference type="ChEBI" id="CHEBI:58349"/>
    </ligand>
</feature>
<keyword evidence="10" id="KW-0560">Oxidoreductase</keyword>
<comment type="pathway">
    <text evidence="2">Amino-acid biosynthesis; L-proline biosynthesis; L-proline from L-glutamate 5-semialdehyde: step 1/1.</text>
</comment>
<dbReference type="Gene3D" id="3.40.50.720">
    <property type="entry name" value="NAD(P)-binding Rossmann-like Domain"/>
    <property type="match status" value="1"/>
</dbReference>
<dbReference type="EMBL" id="OV651816">
    <property type="protein sequence ID" value="CAH1109535.1"/>
    <property type="molecule type" value="Genomic_DNA"/>
</dbReference>
<evidence type="ECO:0000256" key="8">
    <source>
        <dbReference type="ARBA" id="ARBA00022650"/>
    </source>
</evidence>
<gene>
    <name evidence="16" type="ORF">PSYICH_LOCUS10584</name>
</gene>
<feature type="binding site" evidence="13">
    <location>
        <position position="65"/>
    </location>
    <ligand>
        <name>NADPH</name>
        <dbReference type="ChEBI" id="CHEBI:57783"/>
    </ligand>
</feature>
<dbReference type="PIRSF" id="PIRSF000193">
    <property type="entry name" value="Pyrrol-5-carb_rd"/>
    <property type="match status" value="1"/>
</dbReference>
<proteinExistence type="inferred from homology"/>
<dbReference type="SUPFAM" id="SSF48179">
    <property type="entry name" value="6-phosphogluconate dehydrogenase C-terminal domain-like"/>
    <property type="match status" value="1"/>
</dbReference>
<evidence type="ECO:0000256" key="11">
    <source>
        <dbReference type="ARBA" id="ARBA00050547"/>
    </source>
</evidence>
<evidence type="ECO:0000256" key="9">
    <source>
        <dbReference type="ARBA" id="ARBA00022857"/>
    </source>
</evidence>
<dbReference type="Proteomes" id="UP001153636">
    <property type="component" value="Chromosome 4"/>
</dbReference>
<keyword evidence="17" id="KW-1185">Reference proteome</keyword>
<dbReference type="InterPro" id="IPR036291">
    <property type="entry name" value="NAD(P)-bd_dom_sf"/>
</dbReference>
<dbReference type="InterPro" id="IPR008927">
    <property type="entry name" value="6-PGluconate_DH-like_C_sf"/>
</dbReference>
<dbReference type="HAMAP" id="MF_01925">
    <property type="entry name" value="P5C_reductase"/>
    <property type="match status" value="1"/>
</dbReference>
<dbReference type="FunFam" id="3.40.50.720:FF:000190">
    <property type="entry name" value="Pyrroline-5-carboxylate reductase"/>
    <property type="match status" value="1"/>
</dbReference>
<comment type="subcellular location">
    <subcellularLocation>
        <location evidence="1">Cytoplasm</location>
    </subcellularLocation>
</comment>
<evidence type="ECO:0000313" key="16">
    <source>
        <dbReference type="EMBL" id="CAH1109535.1"/>
    </source>
</evidence>
<name>A0A9P0GH33_9CUCU</name>
<comment type="catalytic activity">
    <reaction evidence="12">
        <text>L-proline + NADP(+) = (S)-1-pyrroline-5-carboxylate + NADPH + 2 H(+)</text>
        <dbReference type="Rhea" id="RHEA:14109"/>
        <dbReference type="ChEBI" id="CHEBI:15378"/>
        <dbReference type="ChEBI" id="CHEBI:17388"/>
        <dbReference type="ChEBI" id="CHEBI:57783"/>
        <dbReference type="ChEBI" id="CHEBI:58349"/>
        <dbReference type="ChEBI" id="CHEBI:60039"/>
        <dbReference type="EC" id="1.5.1.2"/>
    </reaction>
</comment>
<dbReference type="NCBIfam" id="TIGR00112">
    <property type="entry name" value="proC"/>
    <property type="match status" value="1"/>
</dbReference>
<dbReference type="GO" id="GO:0005737">
    <property type="term" value="C:cytoplasm"/>
    <property type="evidence" value="ECO:0007669"/>
    <property type="project" value="UniProtKB-SubCell"/>
</dbReference>
<dbReference type="InterPro" id="IPR029036">
    <property type="entry name" value="P5CR_dimer"/>
</dbReference>
<dbReference type="InterPro" id="IPR000304">
    <property type="entry name" value="Pyrroline-COOH_reductase"/>
</dbReference>
<dbReference type="EC" id="1.5.1.2" evidence="4"/>
<feature type="domain" description="Pyrroline-5-carboxylate reductase catalytic N-terminal" evidence="14">
    <location>
        <begin position="13"/>
        <end position="110"/>
    </location>
</feature>
<dbReference type="SUPFAM" id="SSF51735">
    <property type="entry name" value="NAD(P)-binding Rossmann-fold domains"/>
    <property type="match status" value="1"/>
</dbReference>
<dbReference type="AlphaFoldDB" id="A0A9P0GH33"/>
<dbReference type="PANTHER" id="PTHR11645">
    <property type="entry name" value="PYRROLINE-5-CARBOXYLATE REDUCTASE"/>
    <property type="match status" value="1"/>
</dbReference>
<dbReference type="OrthoDB" id="10263291at2759"/>
<comment type="similarity">
    <text evidence="3">Belongs to the pyrroline-5-carboxylate reductase family.</text>
</comment>
<keyword evidence="9 13" id="KW-0521">NADP</keyword>
<evidence type="ECO:0000313" key="17">
    <source>
        <dbReference type="Proteomes" id="UP001153636"/>
    </source>
</evidence>
<dbReference type="InterPro" id="IPR028939">
    <property type="entry name" value="P5C_Rdtase_cat_N"/>
</dbReference>
<dbReference type="GO" id="GO:0004735">
    <property type="term" value="F:pyrroline-5-carboxylate reductase activity"/>
    <property type="evidence" value="ECO:0007669"/>
    <property type="project" value="UniProtKB-EC"/>
</dbReference>
<evidence type="ECO:0000256" key="4">
    <source>
        <dbReference type="ARBA" id="ARBA00012855"/>
    </source>
</evidence>
<evidence type="ECO:0000256" key="3">
    <source>
        <dbReference type="ARBA" id="ARBA00005525"/>
    </source>
</evidence>
<feature type="domain" description="Pyrroline-5-carboxylate reductase dimerisation" evidence="15">
    <location>
        <begin position="174"/>
        <end position="278"/>
    </location>
</feature>
<dbReference type="GO" id="GO:0055129">
    <property type="term" value="P:L-proline biosynthetic process"/>
    <property type="evidence" value="ECO:0007669"/>
    <property type="project" value="TreeGrafter"/>
</dbReference>
<evidence type="ECO:0000256" key="13">
    <source>
        <dbReference type="PIRSR" id="PIRSR000193-1"/>
    </source>
</evidence>
<dbReference type="Pfam" id="PF03807">
    <property type="entry name" value="F420_oxidored"/>
    <property type="match status" value="1"/>
</dbReference>
<keyword evidence="7" id="KW-0028">Amino-acid biosynthesis</keyword>
<evidence type="ECO:0000259" key="14">
    <source>
        <dbReference type="Pfam" id="PF03807"/>
    </source>
</evidence>
<accession>A0A9P0GH33</accession>
<evidence type="ECO:0000256" key="12">
    <source>
        <dbReference type="ARBA" id="ARBA00052690"/>
    </source>
</evidence>
<evidence type="ECO:0000256" key="7">
    <source>
        <dbReference type="ARBA" id="ARBA00022605"/>
    </source>
</evidence>
<evidence type="ECO:0000256" key="6">
    <source>
        <dbReference type="ARBA" id="ARBA00022490"/>
    </source>
</evidence>